<evidence type="ECO:0000256" key="1">
    <source>
        <dbReference type="ARBA" id="ARBA00004141"/>
    </source>
</evidence>
<feature type="region of interest" description="Disordered" evidence="6">
    <location>
        <begin position="87"/>
        <end position="114"/>
    </location>
</feature>
<gene>
    <name evidence="7" type="ORF">WJX81_001595</name>
</gene>
<keyword evidence="8" id="KW-1185">Reference proteome</keyword>
<comment type="caution">
    <text evidence="7">The sequence shown here is derived from an EMBL/GenBank/DDBJ whole genome shotgun (WGS) entry which is preliminary data.</text>
</comment>
<keyword evidence="5" id="KW-0472">Membrane</keyword>
<evidence type="ECO:0000256" key="5">
    <source>
        <dbReference type="ARBA" id="ARBA00023136"/>
    </source>
</evidence>
<dbReference type="PANTHER" id="PTHR21716">
    <property type="entry name" value="TRANSMEMBRANE PROTEIN"/>
    <property type="match status" value="1"/>
</dbReference>
<dbReference type="InterPro" id="IPR002549">
    <property type="entry name" value="AI-2E-like"/>
</dbReference>
<keyword evidence="4" id="KW-1133">Transmembrane helix</keyword>
<dbReference type="GO" id="GO:0016020">
    <property type="term" value="C:membrane"/>
    <property type="evidence" value="ECO:0007669"/>
    <property type="project" value="UniProtKB-SubCell"/>
</dbReference>
<evidence type="ECO:0000256" key="6">
    <source>
        <dbReference type="SAM" id="MobiDB-lite"/>
    </source>
</evidence>
<sequence>MWQAAVAGTAEHGPGASRWLEARLDAFAARYNLSQVVRDFRTLSASMQPAKPCSPAERRSLVAAASAHARLPPAQERRRAAEAQVREREAALDSSTEAWEAARGSGGSGKGPEAALARRRRQLLWRLGTLELAGSTCRAQRRMAQRQCAGRSDPGPWRSWPESGAAVFSGGLAIARLALGVMRGAVQVTVFAAMLFYLLDAEEDPLAAAAGLLPLSAAAQARVTGVLAGTVRGVLGSALLLSGFHAGFTWLTLRTFGAPLGFGVRAAALLAAHVTAAAYADDVILRGIPGSNPYVTGLGVVGGLPDEV</sequence>
<evidence type="ECO:0000256" key="4">
    <source>
        <dbReference type="ARBA" id="ARBA00022989"/>
    </source>
</evidence>
<keyword evidence="3" id="KW-0812">Transmembrane</keyword>
<organism evidence="7 8">
    <name type="scientific">Elliptochloris bilobata</name>
    <dbReference type="NCBI Taxonomy" id="381761"/>
    <lineage>
        <taxon>Eukaryota</taxon>
        <taxon>Viridiplantae</taxon>
        <taxon>Chlorophyta</taxon>
        <taxon>core chlorophytes</taxon>
        <taxon>Trebouxiophyceae</taxon>
        <taxon>Trebouxiophyceae incertae sedis</taxon>
        <taxon>Elliptochloris clade</taxon>
        <taxon>Elliptochloris</taxon>
    </lineage>
</organism>
<evidence type="ECO:0000313" key="7">
    <source>
        <dbReference type="EMBL" id="KAK9825171.1"/>
    </source>
</evidence>
<evidence type="ECO:0000256" key="3">
    <source>
        <dbReference type="ARBA" id="ARBA00022692"/>
    </source>
</evidence>
<dbReference type="EMBL" id="JALJOU010000076">
    <property type="protein sequence ID" value="KAK9825171.1"/>
    <property type="molecule type" value="Genomic_DNA"/>
</dbReference>
<dbReference type="PANTHER" id="PTHR21716:SF4">
    <property type="entry name" value="TRANSMEMBRANE PROTEIN 245"/>
    <property type="match status" value="1"/>
</dbReference>
<dbReference type="Proteomes" id="UP001445335">
    <property type="component" value="Unassembled WGS sequence"/>
</dbReference>
<reference evidence="7 8" key="1">
    <citation type="journal article" date="2024" name="Nat. Commun.">
        <title>Phylogenomics reveals the evolutionary origins of lichenization in chlorophyte algae.</title>
        <authorList>
            <person name="Puginier C."/>
            <person name="Libourel C."/>
            <person name="Otte J."/>
            <person name="Skaloud P."/>
            <person name="Haon M."/>
            <person name="Grisel S."/>
            <person name="Petersen M."/>
            <person name="Berrin J.G."/>
            <person name="Delaux P.M."/>
            <person name="Dal Grande F."/>
            <person name="Keller J."/>
        </authorList>
    </citation>
    <scope>NUCLEOTIDE SEQUENCE [LARGE SCALE GENOMIC DNA]</scope>
    <source>
        <strain evidence="7 8">SAG 245.80</strain>
    </source>
</reference>
<evidence type="ECO:0000313" key="8">
    <source>
        <dbReference type="Proteomes" id="UP001445335"/>
    </source>
</evidence>
<comment type="similarity">
    <text evidence="2">Belongs to the autoinducer-2 exporter (AI-2E) (TC 2.A.86) family.</text>
</comment>
<proteinExistence type="inferred from homology"/>
<protein>
    <submittedName>
        <fullName evidence="7">Uncharacterized protein</fullName>
    </submittedName>
</protein>
<name>A0AAW1QVA9_9CHLO</name>
<comment type="subcellular location">
    <subcellularLocation>
        <location evidence="1">Membrane</location>
        <topology evidence="1">Multi-pass membrane protein</topology>
    </subcellularLocation>
</comment>
<dbReference type="AlphaFoldDB" id="A0AAW1QVA9"/>
<accession>A0AAW1QVA9</accession>
<evidence type="ECO:0000256" key="2">
    <source>
        <dbReference type="ARBA" id="ARBA00009773"/>
    </source>
</evidence>